<feature type="region of interest" description="Disordered" evidence="1">
    <location>
        <begin position="78"/>
        <end position="110"/>
    </location>
</feature>
<evidence type="ECO:0000313" key="2">
    <source>
        <dbReference type="EMBL" id="GMR49615.1"/>
    </source>
</evidence>
<comment type="caution">
    <text evidence="2">The sequence shown here is derived from an EMBL/GenBank/DDBJ whole genome shotgun (WGS) entry which is preliminary data.</text>
</comment>
<sequence length="150" mass="16965">KVQVGMECASERSIYDISDVVEMISSIPSVKADEEDEEVDALVRQSLCDHAICLRDLSFVVEHTQVFMETNKKKLLERAPLDKMWKEEGEEDDEEEGSSPTESPIGNHAMTQGIFDFMQRRLLEQLREGAAQAVNESLISSLPRELQKPP</sequence>
<organism evidence="2 3">
    <name type="scientific">Pristionchus mayeri</name>
    <dbReference type="NCBI Taxonomy" id="1317129"/>
    <lineage>
        <taxon>Eukaryota</taxon>
        <taxon>Metazoa</taxon>
        <taxon>Ecdysozoa</taxon>
        <taxon>Nematoda</taxon>
        <taxon>Chromadorea</taxon>
        <taxon>Rhabditida</taxon>
        <taxon>Rhabditina</taxon>
        <taxon>Diplogasteromorpha</taxon>
        <taxon>Diplogasteroidea</taxon>
        <taxon>Neodiplogasteridae</taxon>
        <taxon>Pristionchus</taxon>
    </lineage>
</organism>
<evidence type="ECO:0000256" key="1">
    <source>
        <dbReference type="SAM" id="MobiDB-lite"/>
    </source>
</evidence>
<name>A0AAN5CSH7_9BILA</name>
<evidence type="ECO:0000313" key="3">
    <source>
        <dbReference type="Proteomes" id="UP001328107"/>
    </source>
</evidence>
<proteinExistence type="predicted"/>
<protein>
    <submittedName>
        <fullName evidence="2">Uncharacterized protein</fullName>
    </submittedName>
</protein>
<gene>
    <name evidence="2" type="ORF">PMAYCL1PPCAC_19810</name>
</gene>
<dbReference type="EMBL" id="BTRK01000004">
    <property type="protein sequence ID" value="GMR49615.1"/>
    <property type="molecule type" value="Genomic_DNA"/>
</dbReference>
<accession>A0AAN5CSH7</accession>
<feature type="compositionally biased region" description="Acidic residues" evidence="1">
    <location>
        <begin position="88"/>
        <end position="97"/>
    </location>
</feature>
<dbReference type="Proteomes" id="UP001328107">
    <property type="component" value="Unassembled WGS sequence"/>
</dbReference>
<keyword evidence="3" id="KW-1185">Reference proteome</keyword>
<dbReference type="AlphaFoldDB" id="A0AAN5CSH7"/>
<reference evidence="3" key="1">
    <citation type="submission" date="2022-10" db="EMBL/GenBank/DDBJ databases">
        <title>Genome assembly of Pristionchus species.</title>
        <authorList>
            <person name="Yoshida K."/>
            <person name="Sommer R.J."/>
        </authorList>
    </citation>
    <scope>NUCLEOTIDE SEQUENCE [LARGE SCALE GENOMIC DNA]</scope>
    <source>
        <strain evidence="3">RS5460</strain>
    </source>
</reference>
<feature type="non-terminal residue" evidence="2">
    <location>
        <position position="1"/>
    </location>
</feature>
<feature type="compositionally biased region" description="Basic and acidic residues" evidence="1">
    <location>
        <begin position="78"/>
        <end position="87"/>
    </location>
</feature>